<evidence type="ECO:0000256" key="6">
    <source>
        <dbReference type="ARBA" id="ARBA00022840"/>
    </source>
</evidence>
<reference evidence="9" key="1">
    <citation type="submission" date="2021-01" db="EMBL/GenBank/DDBJ databases">
        <title>Rhizobium sp. strain KVB221 16S ribosomal RNA gene Genome sequencing and assembly.</title>
        <authorList>
            <person name="Kang M."/>
        </authorList>
    </citation>
    <scope>NUCLEOTIDE SEQUENCE</scope>
    <source>
        <strain evidence="9">KVB221</strain>
    </source>
</reference>
<dbReference type="Pfam" id="PF00005">
    <property type="entry name" value="ABC_tran"/>
    <property type="match status" value="2"/>
</dbReference>
<evidence type="ECO:0000256" key="3">
    <source>
        <dbReference type="ARBA" id="ARBA00022597"/>
    </source>
</evidence>
<keyword evidence="4" id="KW-0677">Repeat</keyword>
<dbReference type="CDD" id="cd03216">
    <property type="entry name" value="ABC_Carb_Monos_I"/>
    <property type="match status" value="1"/>
</dbReference>
<dbReference type="InterPro" id="IPR003593">
    <property type="entry name" value="AAA+_ATPase"/>
</dbReference>
<dbReference type="Gene3D" id="3.40.50.300">
    <property type="entry name" value="P-loop containing nucleotide triphosphate hydrolases"/>
    <property type="match status" value="2"/>
</dbReference>
<keyword evidence="5" id="KW-0547">Nucleotide-binding</keyword>
<dbReference type="InterPro" id="IPR050107">
    <property type="entry name" value="ABC_carbohydrate_import_ATPase"/>
</dbReference>
<dbReference type="PANTHER" id="PTHR43790:SF9">
    <property type="entry name" value="GALACTOFURANOSE TRANSPORTER ATP-BINDING PROTEIN YTFR"/>
    <property type="match status" value="1"/>
</dbReference>
<dbReference type="SMART" id="SM00382">
    <property type="entry name" value="AAA"/>
    <property type="match status" value="1"/>
</dbReference>
<organism evidence="9 10">
    <name type="scientific">Rhizobium setariae</name>
    <dbReference type="NCBI Taxonomy" id="2801340"/>
    <lineage>
        <taxon>Bacteria</taxon>
        <taxon>Pseudomonadati</taxon>
        <taxon>Pseudomonadota</taxon>
        <taxon>Alphaproteobacteria</taxon>
        <taxon>Hyphomicrobiales</taxon>
        <taxon>Rhizobiaceae</taxon>
        <taxon>Rhizobium/Agrobacterium group</taxon>
        <taxon>Rhizobium</taxon>
    </lineage>
</organism>
<dbReference type="SUPFAM" id="SSF52540">
    <property type="entry name" value="P-loop containing nucleoside triphosphate hydrolases"/>
    <property type="match status" value="2"/>
</dbReference>
<dbReference type="AlphaFoldDB" id="A0A936YPG7"/>
<evidence type="ECO:0000256" key="1">
    <source>
        <dbReference type="ARBA" id="ARBA00005417"/>
    </source>
</evidence>
<comment type="similarity">
    <text evidence="1">Belongs to the ABC transporter superfamily.</text>
</comment>
<dbReference type="InterPro" id="IPR003439">
    <property type="entry name" value="ABC_transporter-like_ATP-bd"/>
</dbReference>
<keyword evidence="2" id="KW-0813">Transport</keyword>
<name>A0A936YPG7_9HYPH</name>
<evidence type="ECO:0000313" key="10">
    <source>
        <dbReference type="Proteomes" id="UP000633219"/>
    </source>
</evidence>
<evidence type="ECO:0000256" key="2">
    <source>
        <dbReference type="ARBA" id="ARBA00022448"/>
    </source>
</evidence>
<evidence type="ECO:0000313" key="9">
    <source>
        <dbReference type="EMBL" id="MBL0374290.1"/>
    </source>
</evidence>
<proteinExistence type="inferred from homology"/>
<dbReference type="PROSITE" id="PS00211">
    <property type="entry name" value="ABC_TRANSPORTER_1"/>
    <property type="match status" value="1"/>
</dbReference>
<evidence type="ECO:0000256" key="7">
    <source>
        <dbReference type="ARBA" id="ARBA00023136"/>
    </source>
</evidence>
<gene>
    <name evidence="9" type="ORF">JJB09_19895</name>
</gene>
<evidence type="ECO:0000256" key="4">
    <source>
        <dbReference type="ARBA" id="ARBA00022737"/>
    </source>
</evidence>
<dbReference type="Proteomes" id="UP000633219">
    <property type="component" value="Unassembled WGS sequence"/>
</dbReference>
<dbReference type="PROSITE" id="PS50893">
    <property type="entry name" value="ABC_TRANSPORTER_2"/>
    <property type="match status" value="2"/>
</dbReference>
<keyword evidence="6 9" id="KW-0067">ATP-binding</keyword>
<dbReference type="GO" id="GO:0005524">
    <property type="term" value="F:ATP binding"/>
    <property type="evidence" value="ECO:0007669"/>
    <property type="project" value="UniProtKB-KW"/>
</dbReference>
<dbReference type="GO" id="GO:0016887">
    <property type="term" value="F:ATP hydrolysis activity"/>
    <property type="evidence" value="ECO:0007669"/>
    <property type="project" value="InterPro"/>
</dbReference>
<dbReference type="InterPro" id="IPR027417">
    <property type="entry name" value="P-loop_NTPase"/>
</dbReference>
<sequence>MSGVSKSYGPIHALSNVSFSAGRGSVTALLGENGAGKSTLVKILSGLVVPTSGTITVDGTAVDLSTPDRARRAGVAVVQQEISVLPNLTVAENFMLAAGGGWLSRRKAAKDCQVYLARLGLADLDPDTPVSDLSIGERQLVEIARMLSQKASVLVLDEPSAALADRDIDLVHQAVRRLAKEGNIVLYITHRLNELDEICDQAVVLRNGKLADEFAVKDAGIPRIVQAMIGRELEQLFPERRSAAADDRPMALQLDAVKTADLAAPVSIGVRVGEIVATCGQLGSGFVEPLRAVAGRVALEAGGIQINGVLLAAKSSTERAGAGIAYCSDDRQFDGFFHDRPVWESLSAPHLASRGLLKLTNEKVLSRGVENIADRMTIVPAYRQRKVRSLSGGNAQKVSIGKWLSRHPRLMLLEEPTRGVDVGARAEIYALLRSLADDGLTILIASTDLDEVLGFAERVFVFHDHKLVRTAAAGELDRNSLVTLITHGASDVH</sequence>
<keyword evidence="10" id="KW-1185">Reference proteome</keyword>
<comment type="caution">
    <text evidence="9">The sequence shown here is derived from an EMBL/GenBank/DDBJ whole genome shotgun (WGS) entry which is preliminary data.</text>
</comment>
<evidence type="ECO:0000256" key="5">
    <source>
        <dbReference type="ARBA" id="ARBA00022741"/>
    </source>
</evidence>
<dbReference type="InterPro" id="IPR017871">
    <property type="entry name" value="ABC_transporter-like_CS"/>
</dbReference>
<feature type="domain" description="ABC transporter" evidence="8">
    <location>
        <begin position="243"/>
        <end position="489"/>
    </location>
</feature>
<keyword evidence="7" id="KW-0472">Membrane</keyword>
<accession>A0A936YPG7</accession>
<dbReference type="PANTHER" id="PTHR43790">
    <property type="entry name" value="CARBOHYDRATE TRANSPORT ATP-BINDING PROTEIN MG119-RELATED"/>
    <property type="match status" value="1"/>
</dbReference>
<dbReference type="EMBL" id="JAEQNC010000012">
    <property type="protein sequence ID" value="MBL0374290.1"/>
    <property type="molecule type" value="Genomic_DNA"/>
</dbReference>
<dbReference type="CDD" id="cd03215">
    <property type="entry name" value="ABC_Carb_Monos_II"/>
    <property type="match status" value="1"/>
</dbReference>
<protein>
    <submittedName>
        <fullName evidence="9">Sugar ABC transporter ATP-binding protein</fullName>
    </submittedName>
</protein>
<feature type="domain" description="ABC transporter" evidence="8">
    <location>
        <begin position="1"/>
        <end position="232"/>
    </location>
</feature>
<dbReference type="RefSeq" id="WP_201662392.1">
    <property type="nucleotide sequence ID" value="NZ_JAEQNC010000012.1"/>
</dbReference>
<keyword evidence="3" id="KW-0762">Sugar transport</keyword>
<evidence type="ECO:0000259" key="8">
    <source>
        <dbReference type="PROSITE" id="PS50893"/>
    </source>
</evidence>